<reference evidence="2 3" key="1">
    <citation type="submission" date="2024-09" db="EMBL/GenBank/DDBJ databases">
        <authorList>
            <person name="Sun Q."/>
            <person name="Mori K."/>
        </authorList>
    </citation>
    <scope>NUCLEOTIDE SEQUENCE [LARGE SCALE GENOMIC DNA]</scope>
    <source>
        <strain evidence="2 3">ATCC 51285</strain>
    </source>
</reference>
<organism evidence="2 3">
    <name type="scientific">Balneatrix alpica</name>
    <dbReference type="NCBI Taxonomy" id="75684"/>
    <lineage>
        <taxon>Bacteria</taxon>
        <taxon>Pseudomonadati</taxon>
        <taxon>Pseudomonadota</taxon>
        <taxon>Gammaproteobacteria</taxon>
        <taxon>Oceanospirillales</taxon>
        <taxon>Balneatrichaceae</taxon>
        <taxon>Balneatrix</taxon>
    </lineage>
</organism>
<dbReference type="RefSeq" id="WP_027314143.1">
    <property type="nucleotide sequence ID" value="NZ_JBHLZN010000004.1"/>
</dbReference>
<dbReference type="InterPro" id="IPR036249">
    <property type="entry name" value="Thioredoxin-like_sf"/>
</dbReference>
<dbReference type="InterPro" id="IPR004045">
    <property type="entry name" value="Glutathione_S-Trfase_N"/>
</dbReference>
<evidence type="ECO:0000259" key="1">
    <source>
        <dbReference type="PROSITE" id="PS50404"/>
    </source>
</evidence>
<dbReference type="InterPro" id="IPR040079">
    <property type="entry name" value="Glutathione_S-Trfase"/>
</dbReference>
<protein>
    <submittedName>
        <fullName evidence="2">Glutathione S-transferase family protein</fullName>
    </submittedName>
</protein>
<evidence type="ECO:0000313" key="3">
    <source>
        <dbReference type="Proteomes" id="UP001589628"/>
    </source>
</evidence>
<keyword evidence="3" id="KW-1185">Reference proteome</keyword>
<evidence type="ECO:0000313" key="2">
    <source>
        <dbReference type="EMBL" id="MFB9887270.1"/>
    </source>
</evidence>
<dbReference type="EMBL" id="JBHLZN010000004">
    <property type="protein sequence ID" value="MFB9887270.1"/>
    <property type="molecule type" value="Genomic_DNA"/>
</dbReference>
<dbReference type="Proteomes" id="UP001589628">
    <property type="component" value="Unassembled WGS sequence"/>
</dbReference>
<sequence>MTSSAELCLLIGNKNYSSWSLRPWLLLKQLGLPFQEKRVSLYQTETREQIMRHSPSGKVPALYLDGQWVWDSLAICETLAERYPQAWPQDAKARAQARAIVAEMHSGFFELRNQMPMNCRRRQALSYCNEFLLEDMRRIQQIWQDCLEQSAGPFLFGDFSIADAFYAPVVLRFYSYEVELDQPLRGYMDTILSLPALQEWMAAAQAETEVISAAEVQD</sequence>
<dbReference type="SUPFAM" id="SSF47616">
    <property type="entry name" value="GST C-terminal domain-like"/>
    <property type="match status" value="1"/>
</dbReference>
<dbReference type="InterPro" id="IPR036282">
    <property type="entry name" value="Glutathione-S-Trfase_C_sf"/>
</dbReference>
<dbReference type="Gene3D" id="3.40.30.10">
    <property type="entry name" value="Glutaredoxin"/>
    <property type="match status" value="1"/>
</dbReference>
<proteinExistence type="predicted"/>
<dbReference type="SUPFAM" id="SSF52833">
    <property type="entry name" value="Thioredoxin-like"/>
    <property type="match status" value="1"/>
</dbReference>
<dbReference type="CDD" id="cd03194">
    <property type="entry name" value="GST_C_3"/>
    <property type="match status" value="1"/>
</dbReference>
<dbReference type="PANTHER" id="PTHR42673:SF4">
    <property type="entry name" value="MALEYLACETOACETATE ISOMERASE"/>
    <property type="match status" value="1"/>
</dbReference>
<dbReference type="Pfam" id="PF13409">
    <property type="entry name" value="GST_N_2"/>
    <property type="match status" value="1"/>
</dbReference>
<dbReference type="PROSITE" id="PS50404">
    <property type="entry name" value="GST_NTER"/>
    <property type="match status" value="1"/>
</dbReference>
<dbReference type="Gene3D" id="1.20.1050.10">
    <property type="match status" value="1"/>
</dbReference>
<comment type="caution">
    <text evidence="2">The sequence shown here is derived from an EMBL/GenBank/DDBJ whole genome shotgun (WGS) entry which is preliminary data.</text>
</comment>
<dbReference type="CDD" id="cd03043">
    <property type="entry name" value="GST_N_1"/>
    <property type="match status" value="1"/>
</dbReference>
<gene>
    <name evidence="2" type="ORF">ACFFLH_12695</name>
</gene>
<dbReference type="Pfam" id="PF13410">
    <property type="entry name" value="GST_C_2"/>
    <property type="match status" value="1"/>
</dbReference>
<dbReference type="SFLD" id="SFLDS00019">
    <property type="entry name" value="Glutathione_Transferase_(cytos"/>
    <property type="match status" value="1"/>
</dbReference>
<feature type="domain" description="GST N-terminal" evidence="1">
    <location>
        <begin position="7"/>
        <end position="87"/>
    </location>
</feature>
<name>A0ABV5ZDB5_9GAMM</name>
<dbReference type="PANTHER" id="PTHR42673">
    <property type="entry name" value="MALEYLACETOACETATE ISOMERASE"/>
    <property type="match status" value="1"/>
</dbReference>
<dbReference type="SFLD" id="SFLDG00358">
    <property type="entry name" value="Main_(cytGST)"/>
    <property type="match status" value="1"/>
</dbReference>
<accession>A0ABV5ZDB5</accession>